<dbReference type="Proteomes" id="UP000198287">
    <property type="component" value="Unassembled WGS sequence"/>
</dbReference>
<dbReference type="OMA" id="EIRATYW"/>
<protein>
    <submittedName>
        <fullName evidence="1">Leucine-rich repeat and immunoglobulin-like domain-containing nogo receptor-interacting protein 1</fullName>
    </submittedName>
</protein>
<dbReference type="InterPro" id="IPR032675">
    <property type="entry name" value="LRR_dom_sf"/>
</dbReference>
<keyword evidence="2" id="KW-1185">Reference proteome</keyword>
<evidence type="ECO:0000313" key="1">
    <source>
        <dbReference type="EMBL" id="OXA61358.1"/>
    </source>
</evidence>
<dbReference type="Gene3D" id="3.80.10.10">
    <property type="entry name" value="Ribonuclease Inhibitor"/>
    <property type="match status" value="1"/>
</dbReference>
<name>A0A226EVY4_FOLCA</name>
<dbReference type="OrthoDB" id="10609229at2759"/>
<proteinExistence type="predicted"/>
<dbReference type="EMBL" id="LNIX01000001">
    <property type="protein sequence ID" value="OXA61358.1"/>
    <property type="molecule type" value="Genomic_DNA"/>
</dbReference>
<keyword evidence="1" id="KW-0675">Receptor</keyword>
<evidence type="ECO:0000313" key="2">
    <source>
        <dbReference type="Proteomes" id="UP000198287"/>
    </source>
</evidence>
<accession>A0A226EVY4</accession>
<reference evidence="1 2" key="1">
    <citation type="submission" date="2015-12" db="EMBL/GenBank/DDBJ databases">
        <title>The genome of Folsomia candida.</title>
        <authorList>
            <person name="Faddeeva A."/>
            <person name="Derks M.F."/>
            <person name="Anvar Y."/>
            <person name="Smit S."/>
            <person name="Van Straalen N."/>
            <person name="Roelofs D."/>
        </authorList>
    </citation>
    <scope>NUCLEOTIDE SEQUENCE [LARGE SCALE GENOMIC DNA]</scope>
    <source>
        <strain evidence="1 2">VU population</strain>
        <tissue evidence="1">Whole body</tissue>
    </source>
</reference>
<gene>
    <name evidence="1" type="ORF">Fcan01_00384</name>
</gene>
<comment type="caution">
    <text evidence="1">The sequence shown here is derived from an EMBL/GenBank/DDBJ whole genome shotgun (WGS) entry which is preliminary data.</text>
</comment>
<dbReference type="SUPFAM" id="SSF52058">
    <property type="entry name" value="L domain-like"/>
    <property type="match status" value="1"/>
</dbReference>
<organism evidence="1 2">
    <name type="scientific">Folsomia candida</name>
    <name type="common">Springtail</name>
    <dbReference type="NCBI Taxonomy" id="158441"/>
    <lineage>
        <taxon>Eukaryota</taxon>
        <taxon>Metazoa</taxon>
        <taxon>Ecdysozoa</taxon>
        <taxon>Arthropoda</taxon>
        <taxon>Hexapoda</taxon>
        <taxon>Collembola</taxon>
        <taxon>Entomobryomorpha</taxon>
        <taxon>Isotomoidea</taxon>
        <taxon>Isotomidae</taxon>
        <taxon>Proisotominae</taxon>
        <taxon>Folsomia</taxon>
    </lineage>
</organism>
<dbReference type="AlphaFoldDB" id="A0A226EVY4"/>
<sequence length="561" mass="64943">MSCHQALQGYGSVKEEELCQKIFALDPILRSIFAQMSLKDVKTCRFVNLQWAKNAWSVIRTKSFVRIDSIAKLETFLKFTVPQRVKTPSKFFGFSFHLCIWNDFIALQLQHASALRLYLQASTGVQITDTIPPISKQLVELHLQKFTIKATLPLTHTYPHLTAVSVSNNGGEDVPPTFWIHLLQNAPKLKDLKISEISYGDELWKALQTPEGLKMLGKLTSLHLNVTSLPLTRLLSSSMTRILTKVTVPVTYPDLSEILALLADQLTELHFITGSESVLSPVPFPPLMPHVKLLNAGNSQLSFPTVTMTRFPQLTEIRATYWDWVYALEQTPNSYYYWWVDNPHETVVTAEIRFPSRREFQIYRNYTVLENYGEFCVRILQKFPNLGRIRMSNLESRRGYTVSMMATEFAERLRELRVLGYQGDGEGDDVKGLFPHRICSEIEIWDANPGDWTERWCWEKTEMLNFRRVFTPGDVFANLKVLKLIWIGELNLTQLVAQTPVLEELEVVGDRCIDRFDRWDMLRGRRHLKYYQHRCKCPQEDDWFMTDGNSHAIFTELFSKS</sequence>